<dbReference type="RefSeq" id="XP_050507876.1">
    <property type="nucleotide sequence ID" value="XM_050651919.1"/>
</dbReference>
<protein>
    <recommendedName>
        <fullName evidence="2">FP protein C-terminal domain-containing protein</fullName>
    </recommendedName>
</protein>
<dbReference type="InterPro" id="IPR057251">
    <property type="entry name" value="FP_C"/>
</dbReference>
<keyword evidence="1" id="KW-0175">Coiled coil</keyword>
<evidence type="ECO:0000256" key="1">
    <source>
        <dbReference type="SAM" id="Coils"/>
    </source>
</evidence>
<proteinExistence type="predicted"/>
<reference evidence="3" key="1">
    <citation type="submission" date="2025-05" db="UniProtKB">
        <authorList>
            <consortium name="EnsemblMetazoa"/>
        </authorList>
    </citation>
    <scope>IDENTIFICATION</scope>
</reference>
<dbReference type="EnsemblMetazoa" id="XM_050651919.1">
    <property type="protein sequence ID" value="XP_050507876.1"/>
    <property type="gene ID" value="LOC126885361"/>
</dbReference>
<feature type="domain" description="FP protein C-terminal" evidence="2">
    <location>
        <begin position="212"/>
        <end position="262"/>
    </location>
</feature>
<dbReference type="GeneID" id="126885361"/>
<evidence type="ECO:0000313" key="3">
    <source>
        <dbReference type="EnsemblMetazoa" id="XP_050507876.1"/>
    </source>
</evidence>
<evidence type="ECO:0000259" key="2">
    <source>
        <dbReference type="Pfam" id="PF25298"/>
    </source>
</evidence>
<keyword evidence="4" id="KW-1185">Reference proteome</keyword>
<organism evidence="3 4">
    <name type="scientific">Diabrotica virgifera virgifera</name>
    <name type="common">western corn rootworm</name>
    <dbReference type="NCBI Taxonomy" id="50390"/>
    <lineage>
        <taxon>Eukaryota</taxon>
        <taxon>Metazoa</taxon>
        <taxon>Ecdysozoa</taxon>
        <taxon>Arthropoda</taxon>
        <taxon>Hexapoda</taxon>
        <taxon>Insecta</taxon>
        <taxon>Pterygota</taxon>
        <taxon>Neoptera</taxon>
        <taxon>Endopterygota</taxon>
        <taxon>Coleoptera</taxon>
        <taxon>Polyphaga</taxon>
        <taxon>Cucujiformia</taxon>
        <taxon>Chrysomeloidea</taxon>
        <taxon>Chrysomelidae</taxon>
        <taxon>Galerucinae</taxon>
        <taxon>Diabroticina</taxon>
        <taxon>Diabroticites</taxon>
        <taxon>Diabrotica</taxon>
    </lineage>
</organism>
<sequence>MCSICKGNYFHESCAEKSGAMKGNTIKCGQCAKSEVKSDEVDFSTNKSKEISEFQKLFQKMEESMEFLSSKFDTLTVENQNALRELRDMKKENIQLKTKVSQLEKRICELEIKEFSCNLEIHGTQIKNEDPKEVLMEIANDLLSCNFNSQDVSDCFKQETKNGAIIVAKMRSRDIKTKFIKARKNRKMESNMLSCNKNKENTSKIYINEQLTFTNRNLFNIVYKLKKERKYKYCWTKNGRVYVKKSDDSEPIYIHNEDIIKTL</sequence>
<evidence type="ECO:0000313" key="4">
    <source>
        <dbReference type="Proteomes" id="UP001652700"/>
    </source>
</evidence>
<accession>A0ABM5KCF8</accession>
<dbReference type="Proteomes" id="UP001652700">
    <property type="component" value="Unplaced"/>
</dbReference>
<name>A0ABM5KCF8_DIAVI</name>
<dbReference type="Pfam" id="PF25298">
    <property type="entry name" value="Baculo_FP_2nd"/>
    <property type="match status" value="1"/>
</dbReference>
<feature type="coiled-coil region" evidence="1">
    <location>
        <begin position="72"/>
        <end position="106"/>
    </location>
</feature>